<dbReference type="InterPro" id="IPR051085">
    <property type="entry name" value="MB_O-acyltransferase"/>
</dbReference>
<evidence type="ECO:0000256" key="1">
    <source>
        <dbReference type="ARBA" id="ARBA00004651"/>
    </source>
</evidence>
<evidence type="ECO:0000256" key="13">
    <source>
        <dbReference type="PIRNR" id="PIRNR016636"/>
    </source>
</evidence>
<dbReference type="GO" id="GO:0016746">
    <property type="term" value="F:acyltransferase activity"/>
    <property type="evidence" value="ECO:0007669"/>
    <property type="project" value="UniProtKB-KW"/>
</dbReference>
<feature type="transmembrane region" description="Helical" evidence="14">
    <location>
        <begin position="369"/>
        <end position="386"/>
    </location>
</feature>
<dbReference type="InterPro" id="IPR024194">
    <property type="entry name" value="Ac/AlaTfrase_AlgI/DltB"/>
</dbReference>
<reference evidence="15 16" key="1">
    <citation type="submission" date="2018-07" db="EMBL/GenBank/DDBJ databases">
        <title>Genomic Encyclopedia of Type Strains, Phase IV (KMG-IV): sequencing the most valuable type-strain genomes for metagenomic binning, comparative biology and taxonomic classification.</title>
        <authorList>
            <person name="Goeker M."/>
        </authorList>
    </citation>
    <scope>NUCLEOTIDE SEQUENCE [LARGE SCALE GENOMIC DNA]</scope>
    <source>
        <strain evidence="15 16">DSM 21634</strain>
    </source>
</reference>
<dbReference type="PIRSF" id="PIRSF016636">
    <property type="entry name" value="AlgI_DltB"/>
    <property type="match status" value="1"/>
</dbReference>
<evidence type="ECO:0000256" key="8">
    <source>
        <dbReference type="ARBA" id="ARBA00022841"/>
    </source>
</evidence>
<evidence type="ECO:0000256" key="3">
    <source>
        <dbReference type="ARBA" id="ARBA00010323"/>
    </source>
</evidence>
<dbReference type="AlphaFoldDB" id="A0A368YAU3"/>
<evidence type="ECO:0000256" key="9">
    <source>
        <dbReference type="ARBA" id="ARBA00022989"/>
    </source>
</evidence>
<evidence type="ECO:0000313" key="16">
    <source>
        <dbReference type="Proteomes" id="UP000252884"/>
    </source>
</evidence>
<keyword evidence="11 13" id="KW-0012">Acyltransferase</keyword>
<comment type="pathway">
    <text evidence="2">Glycan biosynthesis; alginate biosynthesis.</text>
</comment>
<dbReference type="OrthoDB" id="139172at2"/>
<accession>A0A368YAU3</accession>
<evidence type="ECO:0000256" key="12">
    <source>
        <dbReference type="ARBA" id="ARBA00031030"/>
    </source>
</evidence>
<feature type="transmembrane region" description="Helical" evidence="14">
    <location>
        <begin position="308"/>
        <end position="325"/>
    </location>
</feature>
<comment type="subcellular location">
    <subcellularLocation>
        <location evidence="1">Cell membrane</location>
        <topology evidence="1">Multi-pass membrane protein</topology>
    </subcellularLocation>
</comment>
<comment type="caution">
    <text evidence="15">The sequence shown here is derived from an EMBL/GenBank/DDBJ whole genome shotgun (WGS) entry which is preliminary data.</text>
</comment>
<dbReference type="GO" id="GO:0005886">
    <property type="term" value="C:plasma membrane"/>
    <property type="evidence" value="ECO:0007669"/>
    <property type="project" value="UniProtKB-SubCell"/>
</dbReference>
<dbReference type="PIRSF" id="PIRSF500217">
    <property type="entry name" value="AlgI"/>
    <property type="match status" value="1"/>
</dbReference>
<evidence type="ECO:0000256" key="11">
    <source>
        <dbReference type="ARBA" id="ARBA00023315"/>
    </source>
</evidence>
<dbReference type="RefSeq" id="WP_114466586.1">
    <property type="nucleotide sequence ID" value="NZ_QPJK01000001.1"/>
</dbReference>
<organism evidence="15 16">
    <name type="scientific">Pseudorhodoferax soli</name>
    <dbReference type="NCBI Taxonomy" id="545864"/>
    <lineage>
        <taxon>Bacteria</taxon>
        <taxon>Pseudomonadati</taxon>
        <taxon>Pseudomonadota</taxon>
        <taxon>Betaproteobacteria</taxon>
        <taxon>Burkholderiales</taxon>
        <taxon>Comamonadaceae</taxon>
    </lineage>
</organism>
<protein>
    <recommendedName>
        <fullName evidence="4">Probable alginate O-acetylase AlgI</fullName>
    </recommendedName>
    <alternativeName>
        <fullName evidence="12">Alginate biosynthesis protein AlgI</fullName>
    </alternativeName>
</protein>
<evidence type="ECO:0000256" key="4">
    <source>
        <dbReference type="ARBA" id="ARBA00016084"/>
    </source>
</evidence>
<dbReference type="InterPro" id="IPR028362">
    <property type="entry name" value="AlgI"/>
</dbReference>
<comment type="similarity">
    <text evidence="3 13">Belongs to the membrane-bound acyltransferase family.</text>
</comment>
<dbReference type="PANTHER" id="PTHR13285:SF23">
    <property type="entry name" value="TEICHOIC ACID D-ALANYLTRANSFERASE"/>
    <property type="match status" value="1"/>
</dbReference>
<keyword evidence="6 13" id="KW-0808">Transferase</keyword>
<feature type="transmembrane region" description="Helical" evidence="14">
    <location>
        <begin position="114"/>
        <end position="135"/>
    </location>
</feature>
<evidence type="ECO:0000256" key="10">
    <source>
        <dbReference type="ARBA" id="ARBA00023136"/>
    </source>
</evidence>
<keyword evidence="5 13" id="KW-1003">Cell membrane</keyword>
<evidence type="ECO:0000313" key="15">
    <source>
        <dbReference type="EMBL" id="RCW76538.1"/>
    </source>
</evidence>
<feature type="transmembrane region" description="Helical" evidence="14">
    <location>
        <begin position="6"/>
        <end position="23"/>
    </location>
</feature>
<dbReference type="Proteomes" id="UP000252884">
    <property type="component" value="Unassembled WGS sequence"/>
</dbReference>
<evidence type="ECO:0000256" key="5">
    <source>
        <dbReference type="ARBA" id="ARBA00022475"/>
    </source>
</evidence>
<evidence type="ECO:0000256" key="2">
    <source>
        <dbReference type="ARBA" id="ARBA00005182"/>
    </source>
</evidence>
<keyword evidence="8" id="KW-0016">Alginate biosynthesis</keyword>
<keyword evidence="10 13" id="KW-0472">Membrane</keyword>
<evidence type="ECO:0000256" key="6">
    <source>
        <dbReference type="ARBA" id="ARBA00022679"/>
    </source>
</evidence>
<feature type="transmembrane region" description="Helical" evidence="14">
    <location>
        <begin position="459"/>
        <end position="477"/>
    </location>
</feature>
<feature type="transmembrane region" description="Helical" evidence="14">
    <location>
        <begin position="30"/>
        <end position="46"/>
    </location>
</feature>
<gene>
    <name evidence="15" type="ORF">DES41_1011146</name>
</gene>
<proteinExistence type="inferred from homology"/>
<keyword evidence="7 14" id="KW-0812">Transmembrane</keyword>
<evidence type="ECO:0000256" key="14">
    <source>
        <dbReference type="SAM" id="Phobius"/>
    </source>
</evidence>
<name>A0A368YAU3_9BURK</name>
<feature type="transmembrane region" description="Helical" evidence="14">
    <location>
        <begin position="147"/>
        <end position="167"/>
    </location>
</feature>
<dbReference type="InterPro" id="IPR004299">
    <property type="entry name" value="MBOAT_fam"/>
</dbReference>
<dbReference type="EMBL" id="QPJK01000001">
    <property type="protein sequence ID" value="RCW76538.1"/>
    <property type="molecule type" value="Genomic_DNA"/>
</dbReference>
<dbReference type="GO" id="GO:0042121">
    <property type="term" value="P:alginic acid biosynthetic process"/>
    <property type="evidence" value="ECO:0007669"/>
    <property type="project" value="UniProtKB-KW"/>
</dbReference>
<evidence type="ECO:0000256" key="7">
    <source>
        <dbReference type="ARBA" id="ARBA00022692"/>
    </source>
</evidence>
<feature type="transmembrane region" description="Helical" evidence="14">
    <location>
        <begin position="179"/>
        <end position="200"/>
    </location>
</feature>
<keyword evidence="16" id="KW-1185">Reference proteome</keyword>
<dbReference type="PANTHER" id="PTHR13285">
    <property type="entry name" value="ACYLTRANSFERASE"/>
    <property type="match status" value="1"/>
</dbReference>
<sequence length="492" mass="54871">MLFTTATFSFLYLPIVLIGFFALGRHTPALAALWLFIASVFFYGYWMPEFTLLLLGSIGVNFFTGQRIATRQGPARSTWLVVGIVLNLATLAYFKYANFFIDNLEALLGADFQVARIILPIGISFYTFTQIAYLVDTWQGKVREARPVHYGLFVTFFPHLIAGPVLHHAQMMPQFTNPAVYRFNAAHCTAGLAIFCIGLFKKIVLADGIAPYADAVFAPVDAGAHPDMVEAWIGALAYTFQLYFDFSGYSDMAIGLSWMFNIRLPFNFDSPYKALNISDFWRRWHISLSTFLRDYLYVPLGGNRKGRVRRYLNLGVTMVLGGLWHGASWSFVLWGAMHGVYLMLNHAFRALTEKLGWRAALDASVAFRLLAWLLTFLSVVAAWVLFRAETLQGASRMLQSMAGWIPQGTDPGLLWWNAGLQPWVAIGWCAVLGAAAVFLSNSNQIGERLLVSMQARPTWRAPLAGAALASAVALIVVNTTRSSSSAFIYFNF</sequence>
<feature type="transmembrane region" description="Helical" evidence="14">
    <location>
        <begin position="77"/>
        <end position="94"/>
    </location>
</feature>
<keyword evidence="9 14" id="KW-1133">Transmembrane helix</keyword>
<dbReference type="Pfam" id="PF03062">
    <property type="entry name" value="MBOAT"/>
    <property type="match status" value="1"/>
</dbReference>